<name>A0A0J1HCN4_9GAMM</name>
<dbReference type="AlphaFoldDB" id="A0A0J1HCN4"/>
<proteinExistence type="predicted"/>
<dbReference type="PATRIC" id="fig|320778.3.peg.2464"/>
<evidence type="ECO:0000313" key="2">
    <source>
        <dbReference type="Proteomes" id="UP000035909"/>
    </source>
</evidence>
<sequence length="104" mass="11692">MPFVVPMNSGCKSFRHLTDRPERVARYGLLLEEPLERSVKSDAEGANLMQTLLKVKLSGKRTEEIRSAAQSRFFALFCHLTEGKNCCSLSLPLMFKGKENESAL</sequence>
<protein>
    <submittedName>
        <fullName evidence="1">Uncharacterized protein</fullName>
    </submittedName>
</protein>
<keyword evidence="2" id="KW-1185">Reference proteome</keyword>
<reference evidence="1 2" key="1">
    <citation type="submission" date="2015-05" db="EMBL/GenBank/DDBJ databases">
        <title>Photobacterium galathea sp. nov.</title>
        <authorList>
            <person name="Machado H."/>
            <person name="Gram L."/>
        </authorList>
    </citation>
    <scope>NUCLEOTIDE SEQUENCE [LARGE SCALE GENOMIC DNA]</scope>
    <source>
        <strain evidence="1 2">DSM 22954</strain>
    </source>
</reference>
<evidence type="ECO:0000313" key="1">
    <source>
        <dbReference type="EMBL" id="KLV09403.1"/>
    </source>
</evidence>
<dbReference type="Proteomes" id="UP000035909">
    <property type="component" value="Unassembled WGS sequence"/>
</dbReference>
<accession>A0A0J1HCN4</accession>
<gene>
    <name evidence="1" type="ORF">ABT57_11320</name>
</gene>
<dbReference type="EMBL" id="LDOU01000012">
    <property type="protein sequence ID" value="KLV09403.1"/>
    <property type="molecule type" value="Genomic_DNA"/>
</dbReference>
<comment type="caution">
    <text evidence="1">The sequence shown here is derived from an EMBL/GenBank/DDBJ whole genome shotgun (WGS) entry which is preliminary data.</text>
</comment>
<organism evidence="1 2">
    <name type="scientific">Photobacterium ganghwense</name>
    <dbReference type="NCBI Taxonomy" id="320778"/>
    <lineage>
        <taxon>Bacteria</taxon>
        <taxon>Pseudomonadati</taxon>
        <taxon>Pseudomonadota</taxon>
        <taxon>Gammaproteobacteria</taxon>
        <taxon>Vibrionales</taxon>
        <taxon>Vibrionaceae</taxon>
        <taxon>Photobacterium</taxon>
    </lineage>
</organism>